<dbReference type="InterPro" id="IPR000971">
    <property type="entry name" value="Globin"/>
</dbReference>
<keyword evidence="1" id="KW-0349">Heme</keyword>
<dbReference type="Proteomes" id="UP000094527">
    <property type="component" value="Unassembled WGS sequence"/>
</dbReference>
<comment type="similarity">
    <text evidence="1">Belongs to the globin family.</text>
</comment>
<comment type="caution">
    <text evidence="3">The sequence shown here is derived from an EMBL/GenBank/DDBJ whole genome shotgun (WGS) entry which is preliminary data.</text>
</comment>
<organism evidence="3 4">
    <name type="scientific">Orchesella cincta</name>
    <name type="common">Springtail</name>
    <name type="synonym">Podura cincta</name>
    <dbReference type="NCBI Taxonomy" id="48709"/>
    <lineage>
        <taxon>Eukaryota</taxon>
        <taxon>Metazoa</taxon>
        <taxon>Ecdysozoa</taxon>
        <taxon>Arthropoda</taxon>
        <taxon>Hexapoda</taxon>
        <taxon>Collembola</taxon>
        <taxon>Entomobryomorpha</taxon>
        <taxon>Entomobryoidea</taxon>
        <taxon>Orchesellidae</taxon>
        <taxon>Orchesellinae</taxon>
        <taxon>Orchesella</taxon>
    </lineage>
</organism>
<sequence length="81" mass="9495">MILFEEHNDILDLFEKFSSLRTKEEQQESLELAEHASMVMNTLHNAISSLDNPDAFFSFVEQVGASHRRIPGFNKDYFWML</sequence>
<keyword evidence="1" id="KW-0408">Iron</keyword>
<reference evidence="3 4" key="1">
    <citation type="journal article" date="2016" name="Genome Biol. Evol.">
        <title>Gene Family Evolution Reflects Adaptation to Soil Environmental Stressors in the Genome of the Collembolan Orchesella cincta.</title>
        <authorList>
            <person name="Faddeeva-Vakhrusheva A."/>
            <person name="Derks M.F."/>
            <person name="Anvar S.Y."/>
            <person name="Agamennone V."/>
            <person name="Suring W."/>
            <person name="Smit S."/>
            <person name="van Straalen N.M."/>
            <person name="Roelofs D."/>
        </authorList>
    </citation>
    <scope>NUCLEOTIDE SEQUENCE [LARGE SCALE GENOMIC DNA]</scope>
    <source>
        <tissue evidence="3">Mixed pool</tissue>
    </source>
</reference>
<dbReference type="SUPFAM" id="SSF46458">
    <property type="entry name" value="Globin-like"/>
    <property type="match status" value="1"/>
</dbReference>
<dbReference type="Gene3D" id="1.10.490.10">
    <property type="entry name" value="Globins"/>
    <property type="match status" value="1"/>
</dbReference>
<evidence type="ECO:0000256" key="1">
    <source>
        <dbReference type="RuleBase" id="RU000356"/>
    </source>
</evidence>
<dbReference type="OrthoDB" id="6344802at2759"/>
<proteinExistence type="inferred from homology"/>
<dbReference type="InterPro" id="IPR009050">
    <property type="entry name" value="Globin-like_sf"/>
</dbReference>
<gene>
    <name evidence="3" type="ORF">Ocin01_06920</name>
</gene>
<name>A0A1D2N3A0_ORCCI</name>
<dbReference type="InterPro" id="IPR012292">
    <property type="entry name" value="Globin/Proto"/>
</dbReference>
<keyword evidence="4" id="KW-1185">Reference proteome</keyword>
<protein>
    <submittedName>
        <fullName evidence="3">Myoglobin</fullName>
    </submittedName>
</protein>
<dbReference type="OMA" id="LAEHASM"/>
<evidence type="ECO:0000259" key="2">
    <source>
        <dbReference type="PROSITE" id="PS01033"/>
    </source>
</evidence>
<evidence type="ECO:0000313" key="4">
    <source>
        <dbReference type="Proteomes" id="UP000094527"/>
    </source>
</evidence>
<dbReference type="AlphaFoldDB" id="A0A1D2N3A0"/>
<keyword evidence="1" id="KW-0813">Transport</keyword>
<dbReference type="PROSITE" id="PS01033">
    <property type="entry name" value="GLOBIN"/>
    <property type="match status" value="1"/>
</dbReference>
<dbReference type="Pfam" id="PF00042">
    <property type="entry name" value="Globin"/>
    <property type="match status" value="1"/>
</dbReference>
<dbReference type="STRING" id="48709.A0A1D2N3A0"/>
<feature type="domain" description="Globin" evidence="2">
    <location>
        <begin position="1"/>
        <end position="81"/>
    </location>
</feature>
<dbReference type="GO" id="GO:0005344">
    <property type="term" value="F:oxygen carrier activity"/>
    <property type="evidence" value="ECO:0007669"/>
    <property type="project" value="UniProtKB-KW"/>
</dbReference>
<dbReference type="GO" id="GO:0019825">
    <property type="term" value="F:oxygen binding"/>
    <property type="evidence" value="ECO:0007669"/>
    <property type="project" value="InterPro"/>
</dbReference>
<dbReference type="EMBL" id="LJIJ01000257">
    <property type="protein sequence ID" value="ODM99753.1"/>
    <property type="molecule type" value="Genomic_DNA"/>
</dbReference>
<keyword evidence="1" id="KW-0561">Oxygen transport</keyword>
<accession>A0A1D2N3A0</accession>
<evidence type="ECO:0000313" key="3">
    <source>
        <dbReference type="EMBL" id="ODM99753.1"/>
    </source>
</evidence>
<keyword evidence="1" id="KW-0479">Metal-binding</keyword>
<dbReference type="GO" id="GO:0020037">
    <property type="term" value="F:heme binding"/>
    <property type="evidence" value="ECO:0007669"/>
    <property type="project" value="InterPro"/>
</dbReference>